<dbReference type="InterPro" id="IPR029479">
    <property type="entry name" value="Nitroreductase"/>
</dbReference>
<sequence length="197" mass="21131">MTTRTADPRVLPLIVDRWSPRAFDGAAVPAEDLAVIFEAAGLAPSAFNYQPWRFLYAVPGDANWAAFLDILIPFNQGWAKDAGALVFIVSDESMRKDDGTANPNHSHSFDAGAAWAMLALQATALGYHTHGMTGIDFAKARDVLGVPEGWRVEAAVAIGRQDSPEKLPDFLKEREAPSGRKPVAELAVAGTFASLPA</sequence>
<dbReference type="PANTHER" id="PTHR43673:SF10">
    <property type="entry name" value="NADH DEHYDROGENASE_NAD(P)H NITROREDUCTASE XCC3605-RELATED"/>
    <property type="match status" value="1"/>
</dbReference>
<comment type="caution">
    <text evidence="4">The sequence shown here is derived from an EMBL/GenBank/DDBJ whole genome shotgun (WGS) entry which is preliminary data.</text>
</comment>
<name>A0ABU1MGK4_9SPHN</name>
<keyword evidence="2" id="KW-0560">Oxidoreductase</keyword>
<evidence type="ECO:0000256" key="1">
    <source>
        <dbReference type="ARBA" id="ARBA00007118"/>
    </source>
</evidence>
<gene>
    <name evidence="4" type="ORF">J2792_000133</name>
</gene>
<evidence type="ECO:0000256" key="2">
    <source>
        <dbReference type="ARBA" id="ARBA00023002"/>
    </source>
</evidence>
<keyword evidence="5" id="KW-1185">Reference proteome</keyword>
<dbReference type="Gene3D" id="3.40.109.10">
    <property type="entry name" value="NADH Oxidase"/>
    <property type="match status" value="1"/>
</dbReference>
<dbReference type="RefSeq" id="WP_169048147.1">
    <property type="nucleotide sequence ID" value="NZ_JAVDRD010000001.1"/>
</dbReference>
<dbReference type="EMBL" id="JAVDRD010000001">
    <property type="protein sequence ID" value="MDR6509293.1"/>
    <property type="molecule type" value="Genomic_DNA"/>
</dbReference>
<comment type="similarity">
    <text evidence="1">Belongs to the nitroreductase family.</text>
</comment>
<protein>
    <submittedName>
        <fullName evidence="4">Nitroreductase</fullName>
    </submittedName>
</protein>
<evidence type="ECO:0000259" key="3">
    <source>
        <dbReference type="Pfam" id="PF00881"/>
    </source>
</evidence>
<feature type="domain" description="Nitroreductase" evidence="3">
    <location>
        <begin position="14"/>
        <end position="160"/>
    </location>
</feature>
<dbReference type="Pfam" id="PF00881">
    <property type="entry name" value="Nitroreductase"/>
    <property type="match status" value="1"/>
</dbReference>
<dbReference type="PANTHER" id="PTHR43673">
    <property type="entry name" value="NAD(P)H NITROREDUCTASE YDGI-RELATED"/>
    <property type="match status" value="1"/>
</dbReference>
<accession>A0ABU1MGK4</accession>
<dbReference type="Proteomes" id="UP001184150">
    <property type="component" value="Unassembled WGS sequence"/>
</dbReference>
<dbReference type="CDD" id="cd02138">
    <property type="entry name" value="TdsD-like"/>
    <property type="match status" value="1"/>
</dbReference>
<reference evidence="4 5" key="1">
    <citation type="submission" date="2023-07" db="EMBL/GenBank/DDBJ databases">
        <title>Sorghum-associated microbial communities from plants grown in Nebraska, USA.</title>
        <authorList>
            <person name="Schachtman D."/>
        </authorList>
    </citation>
    <scope>NUCLEOTIDE SEQUENCE [LARGE SCALE GENOMIC DNA]</scope>
    <source>
        <strain evidence="4 5">DS1027</strain>
    </source>
</reference>
<dbReference type="SUPFAM" id="SSF55469">
    <property type="entry name" value="FMN-dependent nitroreductase-like"/>
    <property type="match status" value="1"/>
</dbReference>
<organism evidence="4 5">
    <name type="scientific">Novosphingobium capsulatum</name>
    <dbReference type="NCBI Taxonomy" id="13688"/>
    <lineage>
        <taxon>Bacteria</taxon>
        <taxon>Pseudomonadati</taxon>
        <taxon>Pseudomonadota</taxon>
        <taxon>Alphaproteobacteria</taxon>
        <taxon>Sphingomonadales</taxon>
        <taxon>Sphingomonadaceae</taxon>
        <taxon>Novosphingobium</taxon>
    </lineage>
</organism>
<evidence type="ECO:0000313" key="5">
    <source>
        <dbReference type="Proteomes" id="UP001184150"/>
    </source>
</evidence>
<dbReference type="InterPro" id="IPR000415">
    <property type="entry name" value="Nitroreductase-like"/>
</dbReference>
<proteinExistence type="inferred from homology"/>
<evidence type="ECO:0000313" key="4">
    <source>
        <dbReference type="EMBL" id="MDR6509293.1"/>
    </source>
</evidence>